<reference evidence="2 3" key="1">
    <citation type="submission" date="2023-04" db="EMBL/GenBank/DDBJ databases">
        <title>A long-awaited taxogenomic arrangement of the family Halomonadaceae.</title>
        <authorList>
            <person name="De La Haba R."/>
            <person name="Chuvochina M."/>
            <person name="Wittouck S."/>
            <person name="Arahal D.R."/>
            <person name="Sanchez-Porro C."/>
            <person name="Hugenholtz P."/>
            <person name="Ventosa A."/>
        </authorList>
    </citation>
    <scope>NUCLEOTIDE SEQUENCE [LARGE SCALE GENOMIC DNA]</scope>
    <source>
        <strain evidence="2 3">DSM 17332</strain>
    </source>
</reference>
<evidence type="ECO:0000313" key="3">
    <source>
        <dbReference type="Proteomes" id="UP001252270"/>
    </source>
</evidence>
<organism evidence="2 3">
    <name type="scientific">Halomonas mongoliensis</name>
    <dbReference type="NCBI Taxonomy" id="321265"/>
    <lineage>
        <taxon>Bacteria</taxon>
        <taxon>Pseudomonadati</taxon>
        <taxon>Pseudomonadota</taxon>
        <taxon>Gammaproteobacteria</taxon>
        <taxon>Oceanospirillales</taxon>
        <taxon>Halomonadaceae</taxon>
        <taxon>Halomonas</taxon>
    </lineage>
</organism>
<evidence type="ECO:0000256" key="1">
    <source>
        <dbReference type="SAM" id="SignalP"/>
    </source>
</evidence>
<dbReference type="Proteomes" id="UP001252270">
    <property type="component" value="Unassembled WGS sequence"/>
</dbReference>
<dbReference type="Gene3D" id="2.40.360.10">
    <property type="entry name" value="YmcC-like"/>
    <property type="match status" value="1"/>
</dbReference>
<feature type="chain" id="PRO_5047021896" description="YjbF family lipoprotein" evidence="1">
    <location>
        <begin position="21"/>
        <end position="225"/>
    </location>
</feature>
<dbReference type="RefSeq" id="WP_309636898.1">
    <property type="nucleotide sequence ID" value="NZ_JARWAL010000009.1"/>
</dbReference>
<keyword evidence="3" id="KW-1185">Reference proteome</keyword>
<evidence type="ECO:0008006" key="4">
    <source>
        <dbReference type="Google" id="ProtNLM"/>
    </source>
</evidence>
<keyword evidence="1" id="KW-0732">Signal</keyword>
<comment type="caution">
    <text evidence="2">The sequence shown here is derived from an EMBL/GenBank/DDBJ whole genome shotgun (WGS) entry which is preliminary data.</text>
</comment>
<dbReference type="PROSITE" id="PS51257">
    <property type="entry name" value="PROKAR_LIPOPROTEIN"/>
    <property type="match status" value="1"/>
</dbReference>
<dbReference type="SUPFAM" id="SSF159270">
    <property type="entry name" value="YmcC-like"/>
    <property type="match status" value="1"/>
</dbReference>
<dbReference type="InterPro" id="IPR023373">
    <property type="entry name" value="YmcC_sf"/>
</dbReference>
<evidence type="ECO:0000313" key="2">
    <source>
        <dbReference type="EMBL" id="MDR5893276.1"/>
    </source>
</evidence>
<accession>A0ABU1GMM6</accession>
<name>A0ABU1GMM6_9GAMM</name>
<gene>
    <name evidence="2" type="ORF">QC820_10670</name>
</gene>
<proteinExistence type="predicted"/>
<dbReference type="EMBL" id="JARWAL010000009">
    <property type="protein sequence ID" value="MDR5893276.1"/>
    <property type="molecule type" value="Genomic_DNA"/>
</dbReference>
<feature type="signal peptide" evidence="1">
    <location>
        <begin position="1"/>
        <end position="20"/>
    </location>
</feature>
<sequence length="225" mass="24016">MRRALPLAALPLLLAGCASGGVSPLGDALLAVLPGGEPDTERAEGIPYASLALDAGDRSGLVVMGARAGDTTLWPTGNRGLITLYRDGLQATAGLPQDLLETRYRPAAGAAMAEAPGRDAEADYVPWQGAAPADFSLSRSWQEADGGVTRLSARGRLDCHAPVPRDLPLASLPLQRCEQRLAWEDGSVTTGTLWRDPESYRLWAVKETPWPGGPVIDWEVARPWW</sequence>
<protein>
    <recommendedName>
        <fullName evidence="4">YjbF family lipoprotein</fullName>
    </recommendedName>
</protein>